<dbReference type="EMBL" id="QDKN01000001">
    <property type="protein sequence ID" value="NPT29022.1"/>
    <property type="molecule type" value="Genomic_DNA"/>
</dbReference>
<feature type="signal peptide" evidence="1">
    <location>
        <begin position="1"/>
        <end position="20"/>
    </location>
</feature>
<dbReference type="InterPro" id="IPR027396">
    <property type="entry name" value="DsrEFH-like"/>
</dbReference>
<name>A0ABX2B4K2_9GAMM</name>
<comment type="caution">
    <text evidence="2">The sequence shown here is derived from an EMBL/GenBank/DDBJ whole genome shotgun (WGS) entry which is preliminary data.</text>
</comment>
<evidence type="ECO:0000313" key="2">
    <source>
        <dbReference type="EMBL" id="NPT29022.1"/>
    </source>
</evidence>
<dbReference type="RefSeq" id="WP_125745297.1">
    <property type="nucleotide sequence ID" value="NZ_CP034367.1"/>
</dbReference>
<dbReference type="Proteomes" id="UP001318401">
    <property type="component" value="Unassembled WGS sequence"/>
</dbReference>
<gene>
    <name evidence="2" type="ORF">DDR56_00290</name>
</gene>
<accession>A0ABX2B4K2</accession>
<keyword evidence="1" id="KW-0732">Signal</keyword>
<keyword evidence="3" id="KW-1185">Reference proteome</keyword>
<dbReference type="Gene3D" id="3.40.1260.10">
    <property type="entry name" value="DsrEFH-like"/>
    <property type="match status" value="1"/>
</dbReference>
<sequence length="151" mass="15968">MHKTLVMAGVLALVPMVATADNHDAESDKALMILTSDAVQTQSMAMILGNAMRQQGTDLHILLCDAAGDLAVDGYESESAVNTPPSNPAGQVKPEDMLKMLMSEGVSVDVCAIYLPNTDYTQEDLLEGVGIAAPGPMAEMMRDPAIPVFSF</sequence>
<dbReference type="SUPFAM" id="SSF75169">
    <property type="entry name" value="DsrEFH-like"/>
    <property type="match status" value="1"/>
</dbReference>
<reference evidence="2 3" key="1">
    <citation type="submission" date="2018-04" db="EMBL/GenBank/DDBJ databases">
        <authorList>
            <person name="Li G."/>
            <person name="Du W."/>
            <person name="Bai Y."/>
        </authorList>
    </citation>
    <scope>NUCLEOTIDE SEQUENCE [LARGE SCALE GENOMIC DNA]</scope>
    <source>
        <strain evidence="2 3">YYYZ-3</strain>
    </source>
</reference>
<evidence type="ECO:0000313" key="3">
    <source>
        <dbReference type="Proteomes" id="UP001318401"/>
    </source>
</evidence>
<feature type="chain" id="PRO_5045696901" description="DsrE/DsrF-like family protein" evidence="1">
    <location>
        <begin position="21"/>
        <end position="151"/>
    </location>
</feature>
<organism evidence="2 3">
    <name type="scientific">Vreelandella venusta</name>
    <dbReference type="NCBI Taxonomy" id="44935"/>
    <lineage>
        <taxon>Bacteria</taxon>
        <taxon>Pseudomonadati</taxon>
        <taxon>Pseudomonadota</taxon>
        <taxon>Gammaproteobacteria</taxon>
        <taxon>Oceanospirillales</taxon>
        <taxon>Halomonadaceae</taxon>
        <taxon>Vreelandella</taxon>
    </lineage>
</organism>
<evidence type="ECO:0000256" key="1">
    <source>
        <dbReference type="SAM" id="SignalP"/>
    </source>
</evidence>
<protein>
    <recommendedName>
        <fullName evidence="4">DsrE/DsrF-like family protein</fullName>
    </recommendedName>
</protein>
<evidence type="ECO:0008006" key="4">
    <source>
        <dbReference type="Google" id="ProtNLM"/>
    </source>
</evidence>
<proteinExistence type="predicted"/>